<dbReference type="Gene3D" id="3.90.640.10">
    <property type="entry name" value="Actin, Chain A, domain 4"/>
    <property type="match status" value="1"/>
</dbReference>
<dbReference type="InterPro" id="IPR018181">
    <property type="entry name" value="Heat_shock_70_CS"/>
</dbReference>
<dbReference type="OrthoDB" id="9807934at2"/>
<evidence type="ECO:0000256" key="3">
    <source>
        <dbReference type="ARBA" id="ARBA00022840"/>
    </source>
</evidence>
<sequence length="415" mass="43537">MVQVCGIDFGTSNSTVSILSGGVSRLIALEGAAVTIPSAVFWDSDGAAPEFGRAAIAAYTGGEDGRLMRGLKSALGSALIHEKTRVGNRALAFTDILGRFFGHLRRQLDAVQPGTRHVVLGRPVHFVDDDAAGDQAAQDVLEAIAHKFGFDHVAFQFEPIAAALHYEQSVEAEELVLIVDIGGGTSDFSVLRVGPARRGLPDRDNDILASHGIRVGGTDFDRLLSLGQVMPALGLGSMINKGKTPMPLHYYHDLATWHRINMVYAGRALLEVKQIRFDAAEPDLLDRLIGVIEEKQGHNIAMAVEVAKIELSETLATPIRLADIIGVDTGASRAMFDAAVAKPVTRIAGAIAHVLSDAGVGADQIGTVFMTGGSSSLPVVQAAVAACLPGVRVATGDVLGSVGTGLALDAARRFG</sequence>
<keyword evidence="2" id="KW-0547">Nucleotide-binding</keyword>
<evidence type="ECO:0000256" key="1">
    <source>
        <dbReference type="ARBA" id="ARBA00007381"/>
    </source>
</evidence>
<dbReference type="InterPro" id="IPR056546">
    <property type="entry name" value="MreB_MamK-like"/>
</dbReference>
<dbReference type="InterPro" id="IPR042054">
    <property type="entry name" value="YegD-like"/>
</dbReference>
<dbReference type="Proteomes" id="UP000183002">
    <property type="component" value="Unassembled WGS sequence"/>
</dbReference>
<evidence type="ECO:0000256" key="2">
    <source>
        <dbReference type="ARBA" id="ARBA00022741"/>
    </source>
</evidence>
<dbReference type="PROSITE" id="PS00329">
    <property type="entry name" value="HSP70_2"/>
    <property type="match status" value="1"/>
</dbReference>
<organism evidence="4 5">
    <name type="scientific">Pseudorhodobacter antarcticus</name>
    <dbReference type="NCBI Taxonomy" id="1077947"/>
    <lineage>
        <taxon>Bacteria</taxon>
        <taxon>Pseudomonadati</taxon>
        <taxon>Pseudomonadota</taxon>
        <taxon>Alphaproteobacteria</taxon>
        <taxon>Rhodobacterales</taxon>
        <taxon>Paracoccaceae</taxon>
        <taxon>Pseudorhodobacter</taxon>
    </lineage>
</organism>
<dbReference type="Gene3D" id="3.30.420.40">
    <property type="match status" value="3"/>
</dbReference>
<evidence type="ECO:0000313" key="4">
    <source>
        <dbReference type="EMBL" id="SEN56919.1"/>
    </source>
</evidence>
<dbReference type="AlphaFoldDB" id="A0A1H8HL99"/>
<dbReference type="Pfam" id="PF00012">
    <property type="entry name" value="HSP70"/>
    <property type="match status" value="1"/>
</dbReference>
<comment type="similarity">
    <text evidence="1">Belongs to the heat shock protein 70 family.</text>
</comment>
<evidence type="ECO:0000313" key="5">
    <source>
        <dbReference type="Proteomes" id="UP000183002"/>
    </source>
</evidence>
<dbReference type="InterPro" id="IPR013126">
    <property type="entry name" value="Hsp_70_fam"/>
</dbReference>
<keyword evidence="3" id="KW-0067">ATP-binding</keyword>
<dbReference type="EMBL" id="FOCO01000017">
    <property type="protein sequence ID" value="SEN56919.1"/>
    <property type="molecule type" value="Genomic_DNA"/>
</dbReference>
<reference evidence="4 5" key="1">
    <citation type="submission" date="2016-10" db="EMBL/GenBank/DDBJ databases">
        <authorList>
            <person name="de Groot N.N."/>
        </authorList>
    </citation>
    <scope>NUCLEOTIDE SEQUENCE [LARGE SCALE GENOMIC DNA]</scope>
    <source>
        <strain evidence="4 5">CGMCC 1.10836</strain>
    </source>
</reference>
<accession>A0A1H8HL99</accession>
<dbReference type="GO" id="GO:0005524">
    <property type="term" value="F:ATP binding"/>
    <property type="evidence" value="ECO:0007669"/>
    <property type="project" value="UniProtKB-KW"/>
</dbReference>
<dbReference type="STRING" id="1077947.SAMN05216227_101753"/>
<keyword evidence="5" id="KW-1185">Reference proteome</keyword>
<dbReference type="InterPro" id="IPR043129">
    <property type="entry name" value="ATPase_NBD"/>
</dbReference>
<proteinExistence type="inferred from homology"/>
<dbReference type="RefSeq" id="WP_050518902.1">
    <property type="nucleotide sequence ID" value="NZ_FOCO01000017.1"/>
</dbReference>
<dbReference type="CDD" id="cd10231">
    <property type="entry name" value="ASKHA_NBD_HSP70_YegD-like"/>
    <property type="match status" value="1"/>
</dbReference>
<dbReference type="GO" id="GO:0140662">
    <property type="term" value="F:ATP-dependent protein folding chaperone"/>
    <property type="evidence" value="ECO:0007669"/>
    <property type="project" value="InterPro"/>
</dbReference>
<dbReference type="Pfam" id="PF06723">
    <property type="entry name" value="MreB_Mbl"/>
    <property type="match status" value="1"/>
</dbReference>
<dbReference type="PANTHER" id="PTHR19375">
    <property type="entry name" value="HEAT SHOCK PROTEIN 70KDA"/>
    <property type="match status" value="1"/>
</dbReference>
<dbReference type="SUPFAM" id="SSF53067">
    <property type="entry name" value="Actin-like ATPase domain"/>
    <property type="match status" value="2"/>
</dbReference>
<name>A0A1H8HL99_9RHOB</name>
<gene>
    <name evidence="4" type="ORF">SAMN05216227_101753</name>
</gene>
<protein>
    <submittedName>
        <fullName evidence="4">Hypothetical chaperone protein</fullName>
    </submittedName>
</protein>